<dbReference type="NCBIfam" id="TIGR02899">
    <property type="entry name" value="spore_safA"/>
    <property type="match status" value="1"/>
</dbReference>
<dbReference type="InterPro" id="IPR036779">
    <property type="entry name" value="LysM_dom_sf"/>
</dbReference>
<dbReference type="InterPro" id="IPR018392">
    <property type="entry name" value="LysM"/>
</dbReference>
<name>A0ABS2NSG3_9FIRM</name>
<evidence type="ECO:0000259" key="1">
    <source>
        <dbReference type="PROSITE" id="PS51782"/>
    </source>
</evidence>
<sequence>MYYSYGKLNYSNYTPPVKRQQLPEPPQCVGGTIYTVRPGDTMFRIANEYGISLQKLIAANPQVANPNIIYPGQQICIPAEVAPPPPPGPFCQGGTVYTAKQGDSLFSIARRFGITVQKMIEANPQIPDPNVIEPGQQICIPPLEEIPLPEGFCRVQLFPQQEDVVVLGGTAFINIPEPTLWIATFGLPAPADLDPKYSTYRAWVVDKEEGLYFSVKLKTSDSPGIETGYGTMAGSFEGYDEIIVTAEPNSCPSSPSGPVLLRGVITC</sequence>
<proteinExistence type="predicted"/>
<keyword evidence="3" id="KW-1185">Reference proteome</keyword>
<dbReference type="PANTHER" id="PTHR33734:SF22">
    <property type="entry name" value="MEMBRANE-BOUND LYTIC MUREIN TRANSGLYCOSYLASE D"/>
    <property type="match status" value="1"/>
</dbReference>
<dbReference type="EMBL" id="JAFBEE010000019">
    <property type="protein sequence ID" value="MBM7615905.1"/>
    <property type="molecule type" value="Genomic_DNA"/>
</dbReference>
<dbReference type="InterPro" id="IPR014248">
    <property type="entry name" value="Spore_coat_assembly_SafA"/>
</dbReference>
<gene>
    <name evidence="2" type="ORF">JOC73_002479</name>
</gene>
<evidence type="ECO:0000313" key="3">
    <source>
        <dbReference type="Proteomes" id="UP001314796"/>
    </source>
</evidence>
<dbReference type="RefSeq" id="WP_330613188.1">
    <property type="nucleotide sequence ID" value="NZ_JAFBEE010000019.1"/>
</dbReference>
<organism evidence="2 3">
    <name type="scientific">Alkaliphilus hydrothermalis</name>
    <dbReference type="NCBI Taxonomy" id="1482730"/>
    <lineage>
        <taxon>Bacteria</taxon>
        <taxon>Bacillati</taxon>
        <taxon>Bacillota</taxon>
        <taxon>Clostridia</taxon>
        <taxon>Peptostreptococcales</taxon>
        <taxon>Natronincolaceae</taxon>
        <taxon>Alkaliphilus</taxon>
    </lineage>
</organism>
<dbReference type="Proteomes" id="UP001314796">
    <property type="component" value="Unassembled WGS sequence"/>
</dbReference>
<comment type="caution">
    <text evidence="2">The sequence shown here is derived from an EMBL/GenBank/DDBJ whole genome shotgun (WGS) entry which is preliminary data.</text>
</comment>
<dbReference type="Gene3D" id="3.10.350.10">
    <property type="entry name" value="LysM domain"/>
    <property type="match status" value="2"/>
</dbReference>
<dbReference type="CDD" id="cd00118">
    <property type="entry name" value="LysM"/>
    <property type="match status" value="2"/>
</dbReference>
<reference evidence="2 3" key="1">
    <citation type="submission" date="2021-01" db="EMBL/GenBank/DDBJ databases">
        <title>Genomic Encyclopedia of Type Strains, Phase IV (KMG-IV): sequencing the most valuable type-strain genomes for metagenomic binning, comparative biology and taxonomic classification.</title>
        <authorList>
            <person name="Goeker M."/>
        </authorList>
    </citation>
    <scope>NUCLEOTIDE SEQUENCE [LARGE SCALE GENOMIC DNA]</scope>
    <source>
        <strain evidence="2 3">DSM 25890</strain>
    </source>
</reference>
<dbReference type="PROSITE" id="PS51782">
    <property type="entry name" value="LYSM"/>
    <property type="match status" value="2"/>
</dbReference>
<feature type="domain" description="LysM" evidence="1">
    <location>
        <begin position="32"/>
        <end position="77"/>
    </location>
</feature>
<feature type="domain" description="LysM" evidence="1">
    <location>
        <begin position="95"/>
        <end position="140"/>
    </location>
</feature>
<dbReference type="SMART" id="SM00257">
    <property type="entry name" value="LysM"/>
    <property type="match status" value="2"/>
</dbReference>
<dbReference type="PANTHER" id="PTHR33734">
    <property type="entry name" value="LYSM DOMAIN-CONTAINING GPI-ANCHORED PROTEIN 2"/>
    <property type="match status" value="1"/>
</dbReference>
<accession>A0ABS2NSG3</accession>
<protein>
    <submittedName>
        <fullName evidence="2">Spore coat assembly protein SafA</fullName>
    </submittedName>
</protein>
<evidence type="ECO:0000313" key="2">
    <source>
        <dbReference type="EMBL" id="MBM7615905.1"/>
    </source>
</evidence>
<dbReference type="SUPFAM" id="SSF54106">
    <property type="entry name" value="LysM domain"/>
    <property type="match status" value="2"/>
</dbReference>
<dbReference type="Pfam" id="PF01476">
    <property type="entry name" value="LysM"/>
    <property type="match status" value="2"/>
</dbReference>